<dbReference type="PANTHER" id="PTHR30086">
    <property type="entry name" value="ARGININE EXPORTER PROTEIN ARGO"/>
    <property type="match status" value="1"/>
</dbReference>
<feature type="transmembrane region" description="Helical" evidence="6">
    <location>
        <begin position="71"/>
        <end position="89"/>
    </location>
</feature>
<dbReference type="PANTHER" id="PTHR30086:SF19">
    <property type="entry name" value="THREONINE EFFLUX PROTEIN"/>
    <property type="match status" value="1"/>
</dbReference>
<accession>A0A2R4VSH3</accession>
<dbReference type="Proteomes" id="UP000077405">
    <property type="component" value="Plasmid pYZ2"/>
</dbReference>
<feature type="transmembrane region" description="Helical" evidence="6">
    <location>
        <begin position="116"/>
        <end position="141"/>
    </location>
</feature>
<keyword evidence="5 6" id="KW-0472">Membrane</keyword>
<keyword evidence="2" id="KW-1003">Cell membrane</keyword>
<evidence type="ECO:0000256" key="2">
    <source>
        <dbReference type="ARBA" id="ARBA00022475"/>
    </source>
</evidence>
<evidence type="ECO:0000256" key="3">
    <source>
        <dbReference type="ARBA" id="ARBA00022692"/>
    </source>
</evidence>
<dbReference type="GO" id="GO:0005886">
    <property type="term" value="C:plasma membrane"/>
    <property type="evidence" value="ECO:0007669"/>
    <property type="project" value="UniProtKB-SubCell"/>
</dbReference>
<dbReference type="AlphaFoldDB" id="A0A2R4VSH3"/>
<organism evidence="7 8">
    <name type="scientific">Azospirillum humicireducens</name>
    <dbReference type="NCBI Taxonomy" id="1226968"/>
    <lineage>
        <taxon>Bacteria</taxon>
        <taxon>Pseudomonadati</taxon>
        <taxon>Pseudomonadota</taxon>
        <taxon>Alphaproteobacteria</taxon>
        <taxon>Rhodospirillales</taxon>
        <taxon>Azospirillaceae</taxon>
        <taxon>Azospirillum</taxon>
    </lineage>
</organism>
<keyword evidence="7" id="KW-0614">Plasmid</keyword>
<evidence type="ECO:0000313" key="8">
    <source>
        <dbReference type="Proteomes" id="UP000077405"/>
    </source>
</evidence>
<geneLocation type="plasmid" evidence="7 8">
    <name>pYZ2</name>
</geneLocation>
<evidence type="ECO:0000256" key="1">
    <source>
        <dbReference type="ARBA" id="ARBA00004651"/>
    </source>
</evidence>
<dbReference type="EMBL" id="CP028903">
    <property type="protein sequence ID" value="AWB07351.1"/>
    <property type="molecule type" value="Genomic_DNA"/>
</dbReference>
<feature type="transmembrane region" description="Helical" evidence="6">
    <location>
        <begin position="147"/>
        <end position="175"/>
    </location>
</feature>
<keyword evidence="4 6" id="KW-1133">Transmembrane helix</keyword>
<dbReference type="InterPro" id="IPR001123">
    <property type="entry name" value="LeuE-type"/>
</dbReference>
<protein>
    <submittedName>
        <fullName evidence="7">Threonine transporter</fullName>
    </submittedName>
</protein>
<reference evidence="7 8" key="1">
    <citation type="submission" date="2018-04" db="EMBL/GenBank/DDBJ databases">
        <title>Complete genome sequence of the nitrogen-fixing bacterium Azospirillum humicireducens type strain SgZ-5.</title>
        <authorList>
            <person name="Yu Z."/>
        </authorList>
    </citation>
    <scope>NUCLEOTIDE SEQUENCE [LARGE SCALE GENOMIC DNA]</scope>
    <source>
        <strain evidence="7 8">SgZ-5</strain>
        <plasmid evidence="7 8">pYZ2</plasmid>
    </source>
</reference>
<dbReference type="OrthoDB" id="7346064at2"/>
<evidence type="ECO:0000256" key="5">
    <source>
        <dbReference type="ARBA" id="ARBA00023136"/>
    </source>
</evidence>
<dbReference type="RefSeq" id="WP_108547643.1">
    <property type="nucleotide sequence ID" value="NZ_CP028903.1"/>
</dbReference>
<dbReference type="Pfam" id="PF01810">
    <property type="entry name" value="LysE"/>
    <property type="match status" value="1"/>
</dbReference>
<keyword evidence="3 6" id="KW-0812">Transmembrane</keyword>
<comment type="subcellular location">
    <subcellularLocation>
        <location evidence="1">Cell membrane</location>
        <topology evidence="1">Multi-pass membrane protein</topology>
    </subcellularLocation>
</comment>
<gene>
    <name evidence="7" type="ORF">A6A40_20130</name>
</gene>
<feature type="transmembrane region" description="Helical" evidence="6">
    <location>
        <begin position="41"/>
        <end position="65"/>
    </location>
</feature>
<dbReference type="GO" id="GO:0015171">
    <property type="term" value="F:amino acid transmembrane transporter activity"/>
    <property type="evidence" value="ECO:0007669"/>
    <property type="project" value="TreeGrafter"/>
</dbReference>
<feature type="transmembrane region" description="Helical" evidence="6">
    <location>
        <begin position="6"/>
        <end position="29"/>
    </location>
</feature>
<evidence type="ECO:0000256" key="6">
    <source>
        <dbReference type="SAM" id="Phobius"/>
    </source>
</evidence>
<keyword evidence="8" id="KW-1185">Reference proteome</keyword>
<evidence type="ECO:0000256" key="4">
    <source>
        <dbReference type="ARBA" id="ARBA00022989"/>
    </source>
</evidence>
<sequence>MDPVLAFVSIAAAIAVGAASPGPSFVLVARTSIAVSRRAGLATALGMGIGGVFFASLALLGLHALLSQVGWLYALLKLAGGTYLLYLAYRIWSGATAPLEVADEGRTAPAGLMRPLLFGLLTQLTNPKTALVYGSIFAALMPAEPPVWLFVILPPAIFLIETSWYAIVATAFSAGRPRAAYLRSKRWVDRAAAAAIGGLGVRLMSDTVSRP</sequence>
<proteinExistence type="predicted"/>
<evidence type="ECO:0000313" key="7">
    <source>
        <dbReference type="EMBL" id="AWB07351.1"/>
    </source>
</evidence>
<dbReference type="KEGG" id="ahu:A6A40_20130"/>
<name>A0A2R4VSH3_9PROT</name>